<dbReference type="Proteomes" id="UP000634530">
    <property type="component" value="Chromosome"/>
</dbReference>
<dbReference type="InterPro" id="IPR029058">
    <property type="entry name" value="AB_hydrolase_fold"/>
</dbReference>
<dbReference type="AlphaFoldDB" id="A0A9E6PT17"/>
<dbReference type="EMBL" id="CP077093">
    <property type="protein sequence ID" value="QXI31600.1"/>
    <property type="molecule type" value="Genomic_DNA"/>
</dbReference>
<proteinExistence type="predicted"/>
<dbReference type="KEGG" id="pvw:HU752_023525"/>
<evidence type="ECO:0000313" key="3">
    <source>
        <dbReference type="Proteomes" id="UP000634530"/>
    </source>
</evidence>
<organism evidence="2 3">
    <name type="scientific">Pseudomonas vanderleydeniana</name>
    <dbReference type="NCBI Taxonomy" id="2745495"/>
    <lineage>
        <taxon>Bacteria</taxon>
        <taxon>Pseudomonadati</taxon>
        <taxon>Pseudomonadota</taxon>
        <taxon>Gammaproteobacteria</taxon>
        <taxon>Pseudomonadales</taxon>
        <taxon>Pseudomonadaceae</taxon>
        <taxon>Pseudomonas</taxon>
    </lineage>
</organism>
<dbReference type="Gene3D" id="3.40.50.1820">
    <property type="entry name" value="alpha/beta hydrolase"/>
    <property type="match status" value="1"/>
</dbReference>
<reference evidence="2 3" key="2">
    <citation type="journal article" date="2021" name="Microorganisms">
        <title>The Ever-Expanding Pseudomonas Genus: Description of 43 New Species and Partition of the Pseudomonas putida Group.</title>
        <authorList>
            <person name="Girard L."/>
            <person name="Lood C."/>
            <person name="Hofte M."/>
            <person name="Vandamme P."/>
            <person name="Rokni-Zadeh H."/>
            <person name="van Noort V."/>
            <person name="Lavigne R."/>
            <person name="De Mot R."/>
        </authorList>
    </citation>
    <scope>NUCLEOTIDE SEQUENCE [LARGE SCALE GENOMIC DNA]</scope>
    <source>
        <strain evidence="2 3">RW8P3</strain>
    </source>
</reference>
<dbReference type="Pfam" id="PF00975">
    <property type="entry name" value="Thioesterase"/>
    <property type="match status" value="1"/>
</dbReference>
<dbReference type="InterPro" id="IPR020802">
    <property type="entry name" value="TesA-like"/>
</dbReference>
<protein>
    <submittedName>
        <fullName evidence="2">Pyoverdine sidechain non-ribosomal peptide synthetase PvdD</fullName>
    </submittedName>
</protein>
<gene>
    <name evidence="2" type="ORF">HU752_023525</name>
</gene>
<reference evidence="2 3" key="1">
    <citation type="journal article" date="2020" name="Microorganisms">
        <title>Reliable Identification of Environmental Pseudomonas Isolates Using the rpoD Gene.</title>
        <authorList>
            <consortium name="The Broad Institute Genome Sequencing Platform"/>
            <person name="Girard L."/>
            <person name="Lood C."/>
            <person name="Rokni-Zadeh H."/>
            <person name="van Noort V."/>
            <person name="Lavigne R."/>
            <person name="De Mot R."/>
        </authorList>
    </citation>
    <scope>NUCLEOTIDE SEQUENCE [LARGE SCALE GENOMIC DNA]</scope>
    <source>
        <strain evidence="2 3">RW8P3</strain>
    </source>
</reference>
<sequence>METLADLADFMREGEAKVKTPVIGMNGCRTDSAPLFCLPPGGGGTYSYYPLAGQLKDNRRVYGLVNKSYVVPGWFDRSWEEMVGYYVQQIRQTQPEGPYNLLGWSLGGALAIEVAHVLEQGGDQVSFLGLVDTSLPAALQVFAPEQEPAPDAAAPEQSLFANLVGSLLAFVPGVEEQAIVGLIEQARAQWTDEQVIADWVIDQVALAGGVSADGLREVYRDIAVQDEIETGYRLLRTNAILSEAFTLKPLQVKPDCWWAGASKTAEEIGAAQAVLAQQCACNGLAASTALEENHDSIILSQALLTAVLERLKSV</sequence>
<dbReference type="SMART" id="SM00824">
    <property type="entry name" value="PKS_TE"/>
    <property type="match status" value="1"/>
</dbReference>
<feature type="domain" description="Thioesterase TesA-like" evidence="1">
    <location>
        <begin position="36"/>
        <end position="258"/>
    </location>
</feature>
<accession>A0A9E6PT17</accession>
<name>A0A9E6PT17_9PSED</name>
<dbReference type="SUPFAM" id="SSF53474">
    <property type="entry name" value="alpha/beta-Hydrolases"/>
    <property type="match status" value="1"/>
</dbReference>
<keyword evidence="3" id="KW-1185">Reference proteome</keyword>
<evidence type="ECO:0000259" key="1">
    <source>
        <dbReference type="SMART" id="SM00824"/>
    </source>
</evidence>
<dbReference type="InterPro" id="IPR001031">
    <property type="entry name" value="Thioesterase"/>
</dbReference>
<evidence type="ECO:0000313" key="2">
    <source>
        <dbReference type="EMBL" id="QXI31600.1"/>
    </source>
</evidence>